<keyword evidence="7" id="KW-1185">Reference proteome</keyword>
<keyword evidence="5" id="KW-1015">Disulfide bond</keyword>
<organism evidence="6 7">
    <name type="scientific">Hanseniaspora valbyensis NRRL Y-1626</name>
    <dbReference type="NCBI Taxonomy" id="766949"/>
    <lineage>
        <taxon>Eukaryota</taxon>
        <taxon>Fungi</taxon>
        <taxon>Dikarya</taxon>
        <taxon>Ascomycota</taxon>
        <taxon>Saccharomycotina</taxon>
        <taxon>Saccharomycetes</taxon>
        <taxon>Saccharomycodales</taxon>
        <taxon>Saccharomycodaceae</taxon>
        <taxon>Hanseniaspora</taxon>
    </lineage>
</organism>
<dbReference type="PANTHER" id="PTHR11742">
    <property type="entry name" value="MANNOSYL-OLIGOSACCHARIDE ALPHA-1,2-MANNOSIDASE-RELATED"/>
    <property type="match status" value="1"/>
</dbReference>
<proteinExistence type="inferred from homology"/>
<dbReference type="OrthoDB" id="8118055at2759"/>
<evidence type="ECO:0000256" key="3">
    <source>
        <dbReference type="ARBA" id="ARBA00007658"/>
    </source>
</evidence>
<evidence type="ECO:0000256" key="5">
    <source>
        <dbReference type="ARBA" id="ARBA00023157"/>
    </source>
</evidence>
<dbReference type="Proteomes" id="UP000092321">
    <property type="component" value="Unassembled WGS sequence"/>
</dbReference>
<dbReference type="EMBL" id="LXPE01000057">
    <property type="protein sequence ID" value="OBA25661.1"/>
    <property type="molecule type" value="Genomic_DNA"/>
</dbReference>
<dbReference type="AlphaFoldDB" id="A0A1B7TA96"/>
<keyword evidence="6" id="KW-0326">Glycosidase</keyword>
<dbReference type="PANTHER" id="PTHR11742:SF103">
    <property type="entry name" value="ENDOPLASMIC RETICULUM MANNOSIDASE MNL2-RELATED"/>
    <property type="match status" value="1"/>
</dbReference>
<dbReference type="GO" id="GO:0005783">
    <property type="term" value="C:endoplasmic reticulum"/>
    <property type="evidence" value="ECO:0007669"/>
    <property type="project" value="TreeGrafter"/>
</dbReference>
<dbReference type="GO" id="GO:0005975">
    <property type="term" value="P:carbohydrate metabolic process"/>
    <property type="evidence" value="ECO:0007669"/>
    <property type="project" value="InterPro"/>
</dbReference>
<keyword evidence="4" id="KW-0378">Hydrolase</keyword>
<reference evidence="7" key="1">
    <citation type="journal article" date="2016" name="Proc. Natl. Acad. Sci. U.S.A.">
        <title>Comparative genomics of biotechnologically important yeasts.</title>
        <authorList>
            <person name="Riley R."/>
            <person name="Haridas S."/>
            <person name="Wolfe K.H."/>
            <person name="Lopes M.R."/>
            <person name="Hittinger C.T."/>
            <person name="Goeker M."/>
            <person name="Salamov A.A."/>
            <person name="Wisecaver J.H."/>
            <person name="Long T.M."/>
            <person name="Calvey C.H."/>
            <person name="Aerts A.L."/>
            <person name="Barry K.W."/>
            <person name="Choi C."/>
            <person name="Clum A."/>
            <person name="Coughlan A.Y."/>
            <person name="Deshpande S."/>
            <person name="Douglass A.P."/>
            <person name="Hanson S.J."/>
            <person name="Klenk H.-P."/>
            <person name="LaButti K.M."/>
            <person name="Lapidus A."/>
            <person name="Lindquist E.A."/>
            <person name="Lipzen A.M."/>
            <person name="Meier-Kolthoff J.P."/>
            <person name="Ohm R.A."/>
            <person name="Otillar R.P."/>
            <person name="Pangilinan J.L."/>
            <person name="Peng Y."/>
            <person name="Rokas A."/>
            <person name="Rosa C.A."/>
            <person name="Scheuner C."/>
            <person name="Sibirny A.A."/>
            <person name="Slot J.C."/>
            <person name="Stielow J.B."/>
            <person name="Sun H."/>
            <person name="Kurtzman C.P."/>
            <person name="Blackwell M."/>
            <person name="Grigoriev I.V."/>
            <person name="Jeffries T.W."/>
        </authorList>
    </citation>
    <scope>NUCLEOTIDE SEQUENCE [LARGE SCALE GENOMIC DNA]</scope>
    <source>
        <strain evidence="7">NRRL Y-1626</strain>
    </source>
</reference>
<comment type="caution">
    <text evidence="6">The sequence shown here is derived from an EMBL/GenBank/DDBJ whole genome shotgun (WGS) entry which is preliminary data.</text>
</comment>
<comment type="similarity">
    <text evidence="3">Belongs to the glycosyl hydrolase 47 family.</text>
</comment>
<name>A0A1B7TA96_9ASCO</name>
<dbReference type="Gene3D" id="1.50.10.10">
    <property type="match status" value="2"/>
</dbReference>
<evidence type="ECO:0000256" key="4">
    <source>
        <dbReference type="ARBA" id="ARBA00022801"/>
    </source>
</evidence>
<dbReference type="GO" id="GO:0005509">
    <property type="term" value="F:calcium ion binding"/>
    <property type="evidence" value="ECO:0007669"/>
    <property type="project" value="InterPro"/>
</dbReference>
<dbReference type="GO" id="GO:0016020">
    <property type="term" value="C:membrane"/>
    <property type="evidence" value="ECO:0007669"/>
    <property type="project" value="InterPro"/>
</dbReference>
<comment type="cofactor">
    <cofactor evidence="1">
        <name>Ca(2+)</name>
        <dbReference type="ChEBI" id="CHEBI:29108"/>
    </cofactor>
</comment>
<dbReference type="InterPro" id="IPR001382">
    <property type="entry name" value="Glyco_hydro_47"/>
</dbReference>
<evidence type="ECO:0000313" key="7">
    <source>
        <dbReference type="Proteomes" id="UP000092321"/>
    </source>
</evidence>
<sequence length="875" mass="100742">MHFYSMAILIFKRIKSDIPLLITGSLLFYYLFKNELDMLNSYAENELLPHITNENIENVNTDLLLPIDNKFVKNSESTAKPVINTNPDPGSLNLKTDKSKDSTAVNLFDYDTLLEKNRFFPILQNSLDTSDVFNMISITPSNTIKNIKSLSRKLKHLIVDKFTWKTSYTYISEDYPNIQSMKFIDNGFAVKGQLDKIKSLFQETFDLYSNVIAGETDELKPLTRERIDNGNGFGRTLIGSIDMFFILNMEQELDDLIQKLTIQESLSTTKNLLNTNENFITIVSSLISGYELSNEKDEIFLKIAKQMAKIAIKAYDSPINGLPLPELPFKSLIQNRFPLRRTSIFDITGNILELVKMSSLTKENVYISTGLNVFQKLHDSSRNVFNMDYLFPSVIDPSGCQLVKQDINRKVSATASQSHMKSIFNGNYVSCLQRTTFFSINDINNFDSDGEEILEFIDLINEDGNVNYLFSILKTYHLLNGNDDLGFKTYFEKSFEIINKFMFYKPNLPANFLVEGGNNDFVFFTPITVKKGKLDEINNELDILVTQSLKFRCQHCQLGGMFLYASKLFENKTYQVIGEQLINGCALLPKFAELELIPESASFDKCFDLNNCYSFSKEAKIQSMADGSIFDNNFEIVTDGFFKIADTELPDTSEDDEVDAELMKLKDSSPLIKVDRKRNNKDLIDLKLEYEDEDETSAGIETSEGDILSDLYTKQQQQIEEEEQEVLVNKIFKMTTSKVEINGKPFNAQLQKWTDGKYPLYINSLDSKYLLRPEFIESLFYAYRITGDNKYRSIAAETLDKLIAHVKQVHNKHIEISAIEDLYTLEPRDELPYYWFTRTLKYYYLIFSDVSKYSLDDYIFNGDGHIFKKNYIIQN</sequence>
<dbReference type="GO" id="GO:0036503">
    <property type="term" value="P:ERAD pathway"/>
    <property type="evidence" value="ECO:0007669"/>
    <property type="project" value="UniProtKB-ARBA"/>
</dbReference>
<comment type="pathway">
    <text evidence="2">Protein modification; protein glycosylation.</text>
</comment>
<dbReference type="GO" id="GO:0004571">
    <property type="term" value="F:mannosyl-oligosaccharide 1,2-alpha-mannosidase activity"/>
    <property type="evidence" value="ECO:0007669"/>
    <property type="project" value="InterPro"/>
</dbReference>
<dbReference type="InterPro" id="IPR050749">
    <property type="entry name" value="Glycosyl_Hydrolase_47"/>
</dbReference>
<evidence type="ECO:0000256" key="2">
    <source>
        <dbReference type="ARBA" id="ARBA00004922"/>
    </source>
</evidence>
<accession>A0A1B7TA96</accession>
<dbReference type="InterPro" id="IPR036026">
    <property type="entry name" value="Seven-hairpin_glycosidases"/>
</dbReference>
<gene>
    <name evidence="6" type="ORF">HANVADRAFT_53768</name>
</gene>
<dbReference type="Pfam" id="PF01532">
    <property type="entry name" value="Glyco_hydro_47"/>
    <property type="match status" value="1"/>
</dbReference>
<protein>
    <submittedName>
        <fullName evidence="6">Seven-hairpin glycosidase</fullName>
    </submittedName>
</protein>
<evidence type="ECO:0000313" key="6">
    <source>
        <dbReference type="EMBL" id="OBA25661.1"/>
    </source>
</evidence>
<dbReference type="SUPFAM" id="SSF48225">
    <property type="entry name" value="Seven-hairpin glycosidases"/>
    <property type="match status" value="1"/>
</dbReference>
<evidence type="ECO:0000256" key="1">
    <source>
        <dbReference type="ARBA" id="ARBA00001913"/>
    </source>
</evidence>
<dbReference type="InterPro" id="IPR012341">
    <property type="entry name" value="6hp_glycosidase-like_sf"/>
</dbReference>